<accession>A0AAF3F9C0</accession>
<feature type="transmembrane region" description="Helical" evidence="8">
    <location>
        <begin position="26"/>
        <end position="46"/>
    </location>
</feature>
<comment type="similarity">
    <text evidence="3">Belongs to the nematode receptor-like protein sre family.</text>
</comment>
<dbReference type="Proteomes" id="UP000887575">
    <property type="component" value="Unassembled WGS sequence"/>
</dbReference>
<comment type="similarity">
    <text evidence="2">Belongs to the MIP/aquaporin (TC 1.A.8) family.</text>
</comment>
<dbReference type="Gene3D" id="1.20.1080.10">
    <property type="entry name" value="Glycerol uptake facilitator protein"/>
    <property type="match status" value="1"/>
</dbReference>
<evidence type="ECO:0000256" key="3">
    <source>
        <dbReference type="ARBA" id="ARBA00006803"/>
    </source>
</evidence>
<dbReference type="InterPro" id="IPR022357">
    <property type="entry name" value="MIP_CS"/>
</dbReference>
<feature type="transmembrane region" description="Helical" evidence="8">
    <location>
        <begin position="148"/>
        <end position="170"/>
    </location>
</feature>
<evidence type="ECO:0000256" key="2">
    <source>
        <dbReference type="ARBA" id="ARBA00006175"/>
    </source>
</evidence>
<evidence type="ECO:0000256" key="1">
    <source>
        <dbReference type="ARBA" id="ARBA00004141"/>
    </source>
</evidence>
<reference evidence="10" key="1">
    <citation type="submission" date="2024-02" db="UniProtKB">
        <authorList>
            <consortium name="WormBaseParasite"/>
        </authorList>
    </citation>
    <scope>IDENTIFICATION</scope>
</reference>
<dbReference type="InterPro" id="IPR000425">
    <property type="entry name" value="MIP"/>
</dbReference>
<dbReference type="Pfam" id="PF03125">
    <property type="entry name" value="Sre"/>
    <property type="match status" value="1"/>
</dbReference>
<feature type="transmembrane region" description="Helical" evidence="8">
    <location>
        <begin position="104"/>
        <end position="127"/>
    </location>
</feature>
<evidence type="ECO:0000313" key="10">
    <source>
        <dbReference type="WBParaSite" id="MBELARI_LOCUS3495"/>
    </source>
</evidence>
<evidence type="ECO:0000256" key="5">
    <source>
        <dbReference type="ARBA" id="ARBA00022692"/>
    </source>
</evidence>
<feature type="transmembrane region" description="Helical" evidence="8">
    <location>
        <begin position="388"/>
        <end position="409"/>
    </location>
</feature>
<evidence type="ECO:0000256" key="6">
    <source>
        <dbReference type="ARBA" id="ARBA00022989"/>
    </source>
</evidence>
<comment type="subcellular location">
    <subcellularLocation>
        <location evidence="1">Membrane</location>
        <topology evidence="1">Multi-pass membrane protein</topology>
    </subcellularLocation>
</comment>
<dbReference type="PANTHER" id="PTHR23128:SF145">
    <property type="entry name" value="SERPENTINE RECEPTOR, CLASS E (EPSILON)"/>
    <property type="match status" value="1"/>
</dbReference>
<organism evidence="9 10">
    <name type="scientific">Mesorhabditis belari</name>
    <dbReference type="NCBI Taxonomy" id="2138241"/>
    <lineage>
        <taxon>Eukaryota</taxon>
        <taxon>Metazoa</taxon>
        <taxon>Ecdysozoa</taxon>
        <taxon>Nematoda</taxon>
        <taxon>Chromadorea</taxon>
        <taxon>Rhabditida</taxon>
        <taxon>Rhabditina</taxon>
        <taxon>Rhabditomorpha</taxon>
        <taxon>Rhabditoidea</taxon>
        <taxon>Rhabditidae</taxon>
        <taxon>Mesorhabditinae</taxon>
        <taxon>Mesorhabditis</taxon>
    </lineage>
</organism>
<feature type="transmembrane region" description="Helical" evidence="8">
    <location>
        <begin position="266"/>
        <end position="289"/>
    </location>
</feature>
<dbReference type="GO" id="GO:0007606">
    <property type="term" value="P:sensory perception of chemical stimulus"/>
    <property type="evidence" value="ECO:0007669"/>
    <property type="project" value="InterPro"/>
</dbReference>
<feature type="transmembrane region" description="Helical" evidence="8">
    <location>
        <begin position="228"/>
        <end position="254"/>
    </location>
</feature>
<dbReference type="GO" id="GO:0015267">
    <property type="term" value="F:channel activity"/>
    <property type="evidence" value="ECO:0007669"/>
    <property type="project" value="InterPro"/>
</dbReference>
<evidence type="ECO:0000256" key="4">
    <source>
        <dbReference type="ARBA" id="ARBA00022448"/>
    </source>
</evidence>
<dbReference type="PANTHER" id="PTHR23128">
    <property type="entry name" value="SERPENTINE RECEPTOR, CLASS E (EPSILON)-RELATED"/>
    <property type="match status" value="1"/>
</dbReference>
<sequence>MSCNNLTLHVHIFIDPKRLVENWQQITMLFFYSIEIFLLAVSLIILPLSCKILHTLKLFHWNLVMIYILAFGPYEFSIISRYILILYTIGVIGPGDFDLLSCDFGALAASTFRIFYMSLAVAALGGLSLERSLATLYISDYETRPRRYIPIISTLISALIAFFFTVLIMINRLTFLHGVLMAIIGNVLLFLYFYMIFKINVTMQNRIETIDANVYSLSKRFQLGENVMALKVVFTFIITCFAFNFLIALCFLIAETRADPNTFIAYFFYEIADLLIAVYGVVIIVLPVYTCHEIRYVFIKLVKSWRITELLLKCARPHRRVRVRVSTSVSVVSTTQPDQPDHPDFLVMSDHQLPTDLWESHGRPALAELFASSVYSFLVLLSSTPTSLSTFVIFDGIALSVSMFSVLRISGAHLNPAISLAYTICGKMSVISLVSYTISQFFGAFFGTALGCWVMTADRYEDTFIGNSLTAEDYNPQINRFKALCLESLLNSLLILSHLLASDSTKEMIPLIVGLVRVCSFSSGVSLLGLFGSPSLSLASSTIRSILLSSLSPLAFFYLMLLAAIGSSLLSAVFYLCFRSSIPRQNSLENNDFPILSK</sequence>
<keyword evidence="6 8" id="KW-1133">Transmembrane helix</keyword>
<protein>
    <recommendedName>
        <fullName evidence="11">G protein-coupled receptor</fullName>
    </recommendedName>
</protein>
<keyword evidence="9" id="KW-1185">Reference proteome</keyword>
<dbReference type="WBParaSite" id="MBELARI_LOCUS3495">
    <property type="protein sequence ID" value="MBELARI_LOCUS3495"/>
    <property type="gene ID" value="MBELARI_LOCUS3495"/>
</dbReference>
<evidence type="ECO:0008006" key="11">
    <source>
        <dbReference type="Google" id="ProtNLM"/>
    </source>
</evidence>
<dbReference type="PRINTS" id="PR00783">
    <property type="entry name" value="MINTRINSICP"/>
</dbReference>
<feature type="transmembrane region" description="Helical" evidence="8">
    <location>
        <begin position="430"/>
        <end position="456"/>
    </location>
</feature>
<dbReference type="GO" id="GO:0016020">
    <property type="term" value="C:membrane"/>
    <property type="evidence" value="ECO:0007669"/>
    <property type="project" value="UniProtKB-SubCell"/>
</dbReference>
<dbReference type="AlphaFoldDB" id="A0AAF3F9C0"/>
<evidence type="ECO:0000256" key="8">
    <source>
        <dbReference type="SAM" id="Phobius"/>
    </source>
</evidence>
<dbReference type="SUPFAM" id="SSF81338">
    <property type="entry name" value="Aquaporin-like"/>
    <property type="match status" value="1"/>
</dbReference>
<keyword evidence="5 8" id="KW-0812">Transmembrane</keyword>
<proteinExistence type="inferred from homology"/>
<evidence type="ECO:0000313" key="9">
    <source>
        <dbReference type="Proteomes" id="UP000887575"/>
    </source>
</evidence>
<keyword evidence="7 8" id="KW-0472">Membrane</keyword>
<dbReference type="Pfam" id="PF00230">
    <property type="entry name" value="MIP"/>
    <property type="match status" value="1"/>
</dbReference>
<dbReference type="InterPro" id="IPR004151">
    <property type="entry name" value="7TM_GPCR_serpentine_rcpt_Sre"/>
</dbReference>
<dbReference type="InterPro" id="IPR023271">
    <property type="entry name" value="Aquaporin-like"/>
</dbReference>
<name>A0AAF3F9C0_9BILA</name>
<feature type="transmembrane region" description="Helical" evidence="8">
    <location>
        <begin position="58"/>
        <end position="84"/>
    </location>
</feature>
<feature type="transmembrane region" description="Helical" evidence="8">
    <location>
        <begin position="176"/>
        <end position="197"/>
    </location>
</feature>
<dbReference type="PROSITE" id="PS00221">
    <property type="entry name" value="MIP"/>
    <property type="match status" value="1"/>
</dbReference>
<evidence type="ECO:0000256" key="7">
    <source>
        <dbReference type="ARBA" id="ARBA00023136"/>
    </source>
</evidence>
<feature type="transmembrane region" description="Helical" evidence="8">
    <location>
        <begin position="555"/>
        <end position="578"/>
    </location>
</feature>
<keyword evidence="4" id="KW-0813">Transport</keyword>
<feature type="transmembrane region" description="Helical" evidence="8">
    <location>
        <begin position="508"/>
        <end position="531"/>
    </location>
</feature>